<name>A0A5M6DMQ6_9BACT</name>
<keyword evidence="4 7" id="KW-0812">Transmembrane</keyword>
<dbReference type="PANTHER" id="PTHR23517:SF3">
    <property type="entry name" value="INTEGRAL MEMBRANE TRANSPORT PROTEIN"/>
    <property type="match status" value="1"/>
</dbReference>
<feature type="domain" description="Major facilitator superfamily (MFS) profile" evidence="8">
    <location>
        <begin position="18"/>
        <end position="399"/>
    </location>
</feature>
<comment type="caution">
    <text evidence="9">The sequence shown here is derived from an EMBL/GenBank/DDBJ whole genome shotgun (WGS) entry which is preliminary data.</text>
</comment>
<dbReference type="SUPFAM" id="SSF103473">
    <property type="entry name" value="MFS general substrate transporter"/>
    <property type="match status" value="1"/>
</dbReference>
<dbReference type="PROSITE" id="PS50850">
    <property type="entry name" value="MFS"/>
    <property type="match status" value="1"/>
</dbReference>
<dbReference type="InterPro" id="IPR020846">
    <property type="entry name" value="MFS_dom"/>
</dbReference>
<dbReference type="InterPro" id="IPR001958">
    <property type="entry name" value="Tet-R_TetA/multi-R_MdtG-like"/>
</dbReference>
<gene>
    <name evidence="9" type="ORF">F0145_10090</name>
</gene>
<evidence type="ECO:0000256" key="5">
    <source>
        <dbReference type="ARBA" id="ARBA00022989"/>
    </source>
</evidence>
<organism evidence="9 10">
    <name type="scientific">Adhaeribacter rhizoryzae</name>
    <dbReference type="NCBI Taxonomy" id="2607907"/>
    <lineage>
        <taxon>Bacteria</taxon>
        <taxon>Pseudomonadati</taxon>
        <taxon>Bacteroidota</taxon>
        <taxon>Cytophagia</taxon>
        <taxon>Cytophagales</taxon>
        <taxon>Hymenobacteraceae</taxon>
        <taxon>Adhaeribacter</taxon>
    </lineage>
</organism>
<feature type="transmembrane region" description="Helical" evidence="7">
    <location>
        <begin position="171"/>
        <end position="191"/>
    </location>
</feature>
<feature type="transmembrane region" description="Helical" evidence="7">
    <location>
        <begin position="20"/>
        <end position="42"/>
    </location>
</feature>
<evidence type="ECO:0000256" key="1">
    <source>
        <dbReference type="ARBA" id="ARBA00004651"/>
    </source>
</evidence>
<evidence type="ECO:0000256" key="2">
    <source>
        <dbReference type="ARBA" id="ARBA00022448"/>
    </source>
</evidence>
<dbReference type="PANTHER" id="PTHR23517">
    <property type="entry name" value="RESISTANCE PROTEIN MDTM, PUTATIVE-RELATED-RELATED"/>
    <property type="match status" value="1"/>
</dbReference>
<keyword evidence="5 7" id="KW-1133">Transmembrane helix</keyword>
<dbReference type="RefSeq" id="WP_150088289.1">
    <property type="nucleotide sequence ID" value="NZ_VWSF01000006.1"/>
</dbReference>
<evidence type="ECO:0000313" key="9">
    <source>
        <dbReference type="EMBL" id="KAA5546685.1"/>
    </source>
</evidence>
<proteinExistence type="predicted"/>
<dbReference type="InterPro" id="IPR011701">
    <property type="entry name" value="MFS"/>
</dbReference>
<keyword evidence="6 7" id="KW-0472">Membrane</keyword>
<keyword evidence="10" id="KW-1185">Reference proteome</keyword>
<dbReference type="EMBL" id="VWSF01000006">
    <property type="protein sequence ID" value="KAA5546685.1"/>
    <property type="molecule type" value="Genomic_DNA"/>
</dbReference>
<dbReference type="GO" id="GO:0005886">
    <property type="term" value="C:plasma membrane"/>
    <property type="evidence" value="ECO:0007669"/>
    <property type="project" value="UniProtKB-SubCell"/>
</dbReference>
<feature type="transmembrane region" description="Helical" evidence="7">
    <location>
        <begin position="258"/>
        <end position="277"/>
    </location>
</feature>
<dbReference type="PRINTS" id="PR01035">
    <property type="entry name" value="TCRTETA"/>
</dbReference>
<feature type="transmembrane region" description="Helical" evidence="7">
    <location>
        <begin position="218"/>
        <end position="238"/>
    </location>
</feature>
<feature type="transmembrane region" description="Helical" evidence="7">
    <location>
        <begin position="310"/>
        <end position="332"/>
    </location>
</feature>
<keyword evidence="2" id="KW-0813">Transport</keyword>
<reference evidence="9 10" key="1">
    <citation type="submission" date="2019-09" db="EMBL/GenBank/DDBJ databases">
        <title>Genome sequence and assembly of Adhaeribacter sp.</title>
        <authorList>
            <person name="Chhetri G."/>
        </authorList>
    </citation>
    <scope>NUCLEOTIDE SEQUENCE [LARGE SCALE GENOMIC DNA]</scope>
    <source>
        <strain evidence="9 10">DK36</strain>
    </source>
</reference>
<evidence type="ECO:0000256" key="6">
    <source>
        <dbReference type="ARBA" id="ARBA00023136"/>
    </source>
</evidence>
<sequence length="401" mass="44565">MNRVLTLYRNAYGGLSRPAWMLALVMFINRSGAMVVPFLSVYLTEALGFSLKQVGLALSAFGLGSMCGSFLGGWLTDRVGHFRVQFFSLIVGGSLFFVLLQLKSFLPFVGGLFILSLVTECLRPANSSSVAFYAKPENLTRAFSLNRMAINLGFSIGPAIGGLLATVSYRLLFMADGITCILAGLFFYVYFNARKGFQPKSHPKKTAKKSTLSPYQDWPYLIFAFLCTCFAVVFFQFFTTLPLYYRQVYVLSEAHIGTLLGLNGFIVFLFEMILVYLIGQRISYTRLIVTGILLNGFSFILLNLAFGQLILFVAMVLLSMAEIFAMPFMATITVNRSNDYNRGAYMGLYSLSYSAAHILAPYLGTSIVANYGFTTLWWLAGIFSVLTAIGFWVVTPKLITR</sequence>
<feature type="transmembrane region" description="Helical" evidence="7">
    <location>
        <begin position="105"/>
        <end position="125"/>
    </location>
</feature>
<dbReference type="InterPro" id="IPR050171">
    <property type="entry name" value="MFS_Transporters"/>
</dbReference>
<dbReference type="Proteomes" id="UP000323426">
    <property type="component" value="Unassembled WGS sequence"/>
</dbReference>
<evidence type="ECO:0000256" key="4">
    <source>
        <dbReference type="ARBA" id="ARBA00022692"/>
    </source>
</evidence>
<evidence type="ECO:0000313" key="10">
    <source>
        <dbReference type="Proteomes" id="UP000323426"/>
    </source>
</evidence>
<feature type="transmembrane region" description="Helical" evidence="7">
    <location>
        <begin position="54"/>
        <end position="75"/>
    </location>
</feature>
<dbReference type="Pfam" id="PF07690">
    <property type="entry name" value="MFS_1"/>
    <property type="match status" value="1"/>
</dbReference>
<keyword evidence="3" id="KW-1003">Cell membrane</keyword>
<evidence type="ECO:0000256" key="3">
    <source>
        <dbReference type="ARBA" id="ARBA00022475"/>
    </source>
</evidence>
<dbReference type="Gene3D" id="1.20.1250.20">
    <property type="entry name" value="MFS general substrate transporter like domains"/>
    <property type="match status" value="1"/>
</dbReference>
<feature type="transmembrane region" description="Helical" evidence="7">
    <location>
        <begin position="284"/>
        <end position="304"/>
    </location>
</feature>
<dbReference type="InterPro" id="IPR036259">
    <property type="entry name" value="MFS_trans_sf"/>
</dbReference>
<evidence type="ECO:0000259" key="8">
    <source>
        <dbReference type="PROSITE" id="PS50850"/>
    </source>
</evidence>
<feature type="transmembrane region" description="Helical" evidence="7">
    <location>
        <begin position="145"/>
        <end position="165"/>
    </location>
</feature>
<evidence type="ECO:0000256" key="7">
    <source>
        <dbReference type="SAM" id="Phobius"/>
    </source>
</evidence>
<accession>A0A5M6DMQ6</accession>
<feature type="transmembrane region" description="Helical" evidence="7">
    <location>
        <begin position="344"/>
        <end position="364"/>
    </location>
</feature>
<comment type="subcellular location">
    <subcellularLocation>
        <location evidence="1">Cell membrane</location>
        <topology evidence="1">Multi-pass membrane protein</topology>
    </subcellularLocation>
</comment>
<dbReference type="GO" id="GO:0022857">
    <property type="term" value="F:transmembrane transporter activity"/>
    <property type="evidence" value="ECO:0007669"/>
    <property type="project" value="InterPro"/>
</dbReference>
<feature type="transmembrane region" description="Helical" evidence="7">
    <location>
        <begin position="376"/>
        <end position="395"/>
    </location>
</feature>
<protein>
    <submittedName>
        <fullName evidence="9">MFS transporter</fullName>
    </submittedName>
</protein>
<dbReference type="AlphaFoldDB" id="A0A5M6DMQ6"/>